<accession>A0A066YTM2</accession>
<evidence type="ECO:0008006" key="4">
    <source>
        <dbReference type="Google" id="ProtNLM"/>
    </source>
</evidence>
<dbReference type="Pfam" id="PF14124">
    <property type="entry name" value="DUF4291"/>
    <property type="match status" value="1"/>
</dbReference>
<dbReference type="eggNOG" id="ENOG502Z86B">
    <property type="taxonomic scope" value="Bacteria"/>
</dbReference>
<organism evidence="2 3">
    <name type="scientific">Kitasatospora cheerisanensis KCTC 2395</name>
    <dbReference type="NCBI Taxonomy" id="1348663"/>
    <lineage>
        <taxon>Bacteria</taxon>
        <taxon>Bacillati</taxon>
        <taxon>Actinomycetota</taxon>
        <taxon>Actinomycetes</taxon>
        <taxon>Kitasatosporales</taxon>
        <taxon>Streptomycetaceae</taxon>
        <taxon>Kitasatospora</taxon>
    </lineage>
</organism>
<dbReference type="PANTHER" id="PTHR38567:SF1">
    <property type="entry name" value="DUF4291 DOMAIN-CONTAINING PROTEIN"/>
    <property type="match status" value="1"/>
</dbReference>
<evidence type="ECO:0000313" key="2">
    <source>
        <dbReference type="EMBL" id="KDN84898.1"/>
    </source>
</evidence>
<proteinExistence type="predicted"/>
<dbReference type="OrthoDB" id="65842at2"/>
<feature type="region of interest" description="Disordered" evidence="1">
    <location>
        <begin position="168"/>
        <end position="193"/>
    </location>
</feature>
<dbReference type="InterPro" id="IPR025633">
    <property type="entry name" value="DUF4291"/>
</dbReference>
<evidence type="ECO:0000313" key="3">
    <source>
        <dbReference type="Proteomes" id="UP000027178"/>
    </source>
</evidence>
<gene>
    <name evidence="2" type="ORF">KCH_34250</name>
</gene>
<keyword evidence="3" id="KW-1185">Reference proteome</keyword>
<dbReference type="RefSeq" id="WP_035863677.1">
    <property type="nucleotide sequence ID" value="NZ_KK853997.1"/>
</dbReference>
<dbReference type="HOGENOM" id="CLU_082565_1_1_11"/>
<name>A0A066YTM2_9ACTN</name>
<protein>
    <recommendedName>
        <fullName evidence="4">DUF4291 domain-containing protein</fullName>
    </recommendedName>
</protein>
<dbReference type="EMBL" id="JNBY01000089">
    <property type="protein sequence ID" value="KDN84898.1"/>
    <property type="molecule type" value="Genomic_DNA"/>
</dbReference>
<dbReference type="PANTHER" id="PTHR38567">
    <property type="entry name" value="DUF4291 DOMAIN-CONTAINING PROTEIN"/>
    <property type="match status" value="1"/>
</dbReference>
<reference evidence="2 3" key="1">
    <citation type="submission" date="2014-05" db="EMBL/GenBank/DDBJ databases">
        <title>Draft Genome Sequence of Kitasatospora cheerisanensis KCTC 2395.</title>
        <authorList>
            <person name="Nam D.H."/>
        </authorList>
    </citation>
    <scope>NUCLEOTIDE SEQUENCE [LARGE SCALE GENOMIC DNA]</scope>
    <source>
        <strain evidence="2 3">KCTC 2395</strain>
    </source>
</reference>
<dbReference type="AlphaFoldDB" id="A0A066YTM2"/>
<evidence type="ECO:0000256" key="1">
    <source>
        <dbReference type="SAM" id="MobiDB-lite"/>
    </source>
</evidence>
<dbReference type="Proteomes" id="UP000027178">
    <property type="component" value="Unassembled WGS sequence"/>
</dbReference>
<sequence>MEEVPKRQVRARYDERTVTVYQAFRPEIGDPAVAEGRFPEAFGLDRMTWIKPSFRWLMHRSDWARSPGQERILGVVITRQGFDAALESAVLSGYTSGLHASKAEWQRALRRSPARVQWDPERDVRLQPLPHRSLQLGLGGELVRRYAEEWLVRIEDLTPLARELHATGDAGLLPPERPYPVPPGAAARLGVTG</sequence>
<comment type="caution">
    <text evidence="2">The sequence shown here is derived from an EMBL/GenBank/DDBJ whole genome shotgun (WGS) entry which is preliminary data.</text>
</comment>
<dbReference type="PATRIC" id="fig|1348663.4.peg.3295"/>